<dbReference type="EMBL" id="SMMG02000001">
    <property type="protein sequence ID" value="KAA3486740.1"/>
    <property type="molecule type" value="Genomic_DNA"/>
</dbReference>
<dbReference type="AlphaFoldDB" id="A0A5B6WXX3"/>
<dbReference type="Proteomes" id="UP000325315">
    <property type="component" value="Unassembled WGS sequence"/>
</dbReference>
<evidence type="ECO:0000313" key="2">
    <source>
        <dbReference type="Proteomes" id="UP000325315"/>
    </source>
</evidence>
<gene>
    <name evidence="1" type="ORF">EPI10_030618</name>
</gene>
<accession>A0A5B6WXX3</accession>
<name>A0A5B6WXX3_9ROSI</name>
<protein>
    <submittedName>
        <fullName evidence="1">Transposon Ty3-I Gag-Pol polyprotein</fullName>
    </submittedName>
</protein>
<sequence>MDFVIDLLLSLSKKNILSKVYMNEIFRLHGVPLSIIPGRDPHLTSRFWKQLYKTKFQRRIPSPVRWPI</sequence>
<evidence type="ECO:0000313" key="1">
    <source>
        <dbReference type="EMBL" id="KAA3486740.1"/>
    </source>
</evidence>
<dbReference type="OrthoDB" id="1000081at2759"/>
<comment type="caution">
    <text evidence="1">The sequence shown here is derived from an EMBL/GenBank/DDBJ whole genome shotgun (WGS) entry which is preliminary data.</text>
</comment>
<reference evidence="2" key="1">
    <citation type="journal article" date="2019" name="Plant Biotechnol. J.">
        <title>Genome sequencing of the Australian wild diploid species Gossypium australe highlights disease resistance and delayed gland morphogenesis.</title>
        <authorList>
            <person name="Cai Y."/>
            <person name="Cai X."/>
            <person name="Wang Q."/>
            <person name="Wang P."/>
            <person name="Zhang Y."/>
            <person name="Cai C."/>
            <person name="Xu Y."/>
            <person name="Wang K."/>
            <person name="Zhou Z."/>
            <person name="Wang C."/>
            <person name="Geng S."/>
            <person name="Li B."/>
            <person name="Dong Q."/>
            <person name="Hou Y."/>
            <person name="Wang H."/>
            <person name="Ai P."/>
            <person name="Liu Z."/>
            <person name="Yi F."/>
            <person name="Sun M."/>
            <person name="An G."/>
            <person name="Cheng J."/>
            <person name="Zhang Y."/>
            <person name="Shi Q."/>
            <person name="Xie Y."/>
            <person name="Shi X."/>
            <person name="Chang Y."/>
            <person name="Huang F."/>
            <person name="Chen Y."/>
            <person name="Hong S."/>
            <person name="Mi L."/>
            <person name="Sun Q."/>
            <person name="Zhang L."/>
            <person name="Zhou B."/>
            <person name="Peng R."/>
            <person name="Zhang X."/>
            <person name="Liu F."/>
        </authorList>
    </citation>
    <scope>NUCLEOTIDE SEQUENCE [LARGE SCALE GENOMIC DNA]</scope>
    <source>
        <strain evidence="2">cv. PA1801</strain>
    </source>
</reference>
<organism evidence="1 2">
    <name type="scientific">Gossypium australe</name>
    <dbReference type="NCBI Taxonomy" id="47621"/>
    <lineage>
        <taxon>Eukaryota</taxon>
        <taxon>Viridiplantae</taxon>
        <taxon>Streptophyta</taxon>
        <taxon>Embryophyta</taxon>
        <taxon>Tracheophyta</taxon>
        <taxon>Spermatophyta</taxon>
        <taxon>Magnoliopsida</taxon>
        <taxon>eudicotyledons</taxon>
        <taxon>Gunneridae</taxon>
        <taxon>Pentapetalae</taxon>
        <taxon>rosids</taxon>
        <taxon>malvids</taxon>
        <taxon>Malvales</taxon>
        <taxon>Malvaceae</taxon>
        <taxon>Malvoideae</taxon>
        <taxon>Gossypium</taxon>
    </lineage>
</organism>
<keyword evidence="2" id="KW-1185">Reference proteome</keyword>
<proteinExistence type="predicted"/>